<gene>
    <name evidence="3" type="ORF">QQ020_29915</name>
</gene>
<dbReference type="RefSeq" id="WP_346761660.1">
    <property type="nucleotide sequence ID" value="NZ_JAUJEB010000008.1"/>
</dbReference>
<dbReference type="Gene3D" id="3.40.50.850">
    <property type="entry name" value="Isochorismatase-like"/>
    <property type="match status" value="1"/>
</dbReference>
<name>A0ABT8LEX9_9BACT</name>
<keyword evidence="4" id="KW-1185">Reference proteome</keyword>
<dbReference type="InterPro" id="IPR050272">
    <property type="entry name" value="Isochorismatase-like_hydrls"/>
</dbReference>
<dbReference type="GO" id="GO:0016787">
    <property type="term" value="F:hydrolase activity"/>
    <property type="evidence" value="ECO:0007669"/>
    <property type="project" value="UniProtKB-KW"/>
</dbReference>
<reference evidence="3" key="1">
    <citation type="submission" date="2023-06" db="EMBL/GenBank/DDBJ databases">
        <title>Genomic of Agaribacillus aureum.</title>
        <authorList>
            <person name="Wang G."/>
        </authorList>
    </citation>
    <scope>NUCLEOTIDE SEQUENCE</scope>
    <source>
        <strain evidence="3">BMA12</strain>
    </source>
</reference>
<comment type="caution">
    <text evidence="3">The sequence shown here is derived from an EMBL/GenBank/DDBJ whole genome shotgun (WGS) entry which is preliminary data.</text>
</comment>
<dbReference type="PANTHER" id="PTHR43540:SF14">
    <property type="entry name" value="ISOCHORISMATASE"/>
    <property type="match status" value="1"/>
</dbReference>
<feature type="domain" description="Isochorismatase-like" evidence="2">
    <location>
        <begin position="6"/>
        <end position="144"/>
    </location>
</feature>
<dbReference type="Pfam" id="PF00857">
    <property type="entry name" value="Isochorismatase"/>
    <property type="match status" value="1"/>
</dbReference>
<keyword evidence="1 3" id="KW-0378">Hydrolase</keyword>
<dbReference type="PANTHER" id="PTHR43540">
    <property type="entry name" value="PEROXYUREIDOACRYLATE/UREIDOACRYLATE AMIDOHYDROLASE-RELATED"/>
    <property type="match status" value="1"/>
</dbReference>
<dbReference type="Proteomes" id="UP001172083">
    <property type="component" value="Unassembled WGS sequence"/>
</dbReference>
<dbReference type="SUPFAM" id="SSF52499">
    <property type="entry name" value="Isochorismatase-like hydrolases"/>
    <property type="match status" value="1"/>
</dbReference>
<organism evidence="3 4">
    <name type="scientific">Agaribacillus aureus</name>
    <dbReference type="NCBI Taxonomy" id="3051825"/>
    <lineage>
        <taxon>Bacteria</taxon>
        <taxon>Pseudomonadati</taxon>
        <taxon>Bacteroidota</taxon>
        <taxon>Cytophagia</taxon>
        <taxon>Cytophagales</taxon>
        <taxon>Splendidivirgaceae</taxon>
        <taxon>Agaribacillus</taxon>
    </lineage>
</organism>
<evidence type="ECO:0000313" key="4">
    <source>
        <dbReference type="Proteomes" id="UP001172083"/>
    </source>
</evidence>
<dbReference type="CDD" id="cd01014">
    <property type="entry name" value="nicotinamidase_related"/>
    <property type="match status" value="1"/>
</dbReference>
<dbReference type="EC" id="3.-.-.-" evidence="3"/>
<accession>A0ABT8LEX9</accession>
<protein>
    <submittedName>
        <fullName evidence="3">Cysteine hydrolase family protein</fullName>
        <ecNumber evidence="3">3.-.-.-</ecNumber>
    </submittedName>
</protein>
<dbReference type="InterPro" id="IPR036380">
    <property type="entry name" value="Isochorismatase-like_sf"/>
</dbReference>
<evidence type="ECO:0000313" key="3">
    <source>
        <dbReference type="EMBL" id="MDN5216322.1"/>
    </source>
</evidence>
<evidence type="ECO:0000256" key="1">
    <source>
        <dbReference type="ARBA" id="ARBA00022801"/>
    </source>
</evidence>
<proteinExistence type="predicted"/>
<sequence length="184" mass="21163">MENRKALLIIDMQQGSFTAKTPRFDTIGTVNRINALADLFRAADCPVIFIQHNGTRENEFVPKTAEWELLSTLEVKRNDTFIEKYANDIFYKSDLETKLKELKINELFITGCATDFCVEATVQSAVAKDYNVIVVKDGHTTGDRPHISAEKVIEHYNWVWQNMIPTQGTVKVLDFEEIKKIMFR</sequence>
<dbReference type="EMBL" id="JAUJEB010000008">
    <property type="protein sequence ID" value="MDN5216322.1"/>
    <property type="molecule type" value="Genomic_DNA"/>
</dbReference>
<dbReference type="InterPro" id="IPR000868">
    <property type="entry name" value="Isochorismatase-like_dom"/>
</dbReference>
<evidence type="ECO:0000259" key="2">
    <source>
        <dbReference type="Pfam" id="PF00857"/>
    </source>
</evidence>